<protein>
    <submittedName>
        <fullName evidence="1">Uncharacterized protein</fullName>
    </submittedName>
</protein>
<dbReference type="AlphaFoldDB" id="A2DJ51"/>
<gene>
    <name evidence="1" type="ORF">TVAG_228890</name>
</gene>
<reference evidence="1" key="2">
    <citation type="journal article" date="2007" name="Science">
        <title>Draft genome sequence of the sexually transmitted pathogen Trichomonas vaginalis.</title>
        <authorList>
            <person name="Carlton J.M."/>
            <person name="Hirt R.P."/>
            <person name="Silva J.C."/>
            <person name="Delcher A.L."/>
            <person name="Schatz M."/>
            <person name="Zhao Q."/>
            <person name="Wortman J.R."/>
            <person name="Bidwell S.L."/>
            <person name="Alsmark U.C.M."/>
            <person name="Besteiro S."/>
            <person name="Sicheritz-Ponten T."/>
            <person name="Noel C.J."/>
            <person name="Dacks J.B."/>
            <person name="Foster P.G."/>
            <person name="Simillion C."/>
            <person name="Van de Peer Y."/>
            <person name="Miranda-Saavedra D."/>
            <person name="Barton G.J."/>
            <person name="Westrop G.D."/>
            <person name="Mueller S."/>
            <person name="Dessi D."/>
            <person name="Fiori P.L."/>
            <person name="Ren Q."/>
            <person name="Paulsen I."/>
            <person name="Zhang H."/>
            <person name="Bastida-Corcuera F.D."/>
            <person name="Simoes-Barbosa A."/>
            <person name="Brown M.T."/>
            <person name="Hayes R.D."/>
            <person name="Mukherjee M."/>
            <person name="Okumura C.Y."/>
            <person name="Schneider R."/>
            <person name="Smith A.J."/>
            <person name="Vanacova S."/>
            <person name="Villalvazo M."/>
            <person name="Haas B.J."/>
            <person name="Pertea M."/>
            <person name="Feldblyum T.V."/>
            <person name="Utterback T.R."/>
            <person name="Shu C.L."/>
            <person name="Osoegawa K."/>
            <person name="de Jong P.J."/>
            <person name="Hrdy I."/>
            <person name="Horvathova L."/>
            <person name="Zubacova Z."/>
            <person name="Dolezal P."/>
            <person name="Malik S.B."/>
            <person name="Logsdon J.M. Jr."/>
            <person name="Henze K."/>
            <person name="Gupta A."/>
            <person name="Wang C.C."/>
            <person name="Dunne R.L."/>
            <person name="Upcroft J.A."/>
            <person name="Upcroft P."/>
            <person name="White O."/>
            <person name="Salzberg S.L."/>
            <person name="Tang P."/>
            <person name="Chiu C.-H."/>
            <person name="Lee Y.-S."/>
            <person name="Embley T.M."/>
            <person name="Coombs G.H."/>
            <person name="Mottram J.C."/>
            <person name="Tachezy J."/>
            <person name="Fraser-Liggett C.M."/>
            <person name="Johnson P.J."/>
        </authorList>
    </citation>
    <scope>NUCLEOTIDE SEQUENCE [LARGE SCALE GENOMIC DNA]</scope>
    <source>
        <strain evidence="1">G3</strain>
    </source>
</reference>
<evidence type="ECO:0000313" key="2">
    <source>
        <dbReference type="Proteomes" id="UP000001542"/>
    </source>
</evidence>
<name>A2DJ51_TRIV3</name>
<proteinExistence type="predicted"/>
<dbReference type="VEuPathDB" id="TrichDB:TVAGG3_0471070"/>
<dbReference type="EMBL" id="DS113206">
    <property type="protein sequence ID" value="EAY19626.1"/>
    <property type="molecule type" value="Genomic_DNA"/>
</dbReference>
<organism evidence="1 2">
    <name type="scientific">Trichomonas vaginalis (strain ATCC PRA-98 / G3)</name>
    <dbReference type="NCBI Taxonomy" id="412133"/>
    <lineage>
        <taxon>Eukaryota</taxon>
        <taxon>Metamonada</taxon>
        <taxon>Parabasalia</taxon>
        <taxon>Trichomonadida</taxon>
        <taxon>Trichomonadidae</taxon>
        <taxon>Trichomonas</taxon>
    </lineage>
</organism>
<dbReference type="Proteomes" id="UP000001542">
    <property type="component" value="Unassembled WGS sequence"/>
</dbReference>
<dbReference type="VEuPathDB" id="TrichDB:TVAG_228890"/>
<sequence length="53" mass="5818">MMPDIYPPAPPRLLVMLHFAFPLAIETNASLMQLSSLSIYDDILPGKPPPEAP</sequence>
<dbReference type="KEGG" id="tva:5465154"/>
<accession>A2DJ51</accession>
<dbReference type="InParanoid" id="A2DJ51"/>
<dbReference type="RefSeq" id="XP_001580612.1">
    <property type="nucleotide sequence ID" value="XM_001580562.1"/>
</dbReference>
<evidence type="ECO:0000313" key="1">
    <source>
        <dbReference type="EMBL" id="EAY19626.1"/>
    </source>
</evidence>
<keyword evidence="2" id="KW-1185">Reference proteome</keyword>
<reference evidence="1" key="1">
    <citation type="submission" date="2006-10" db="EMBL/GenBank/DDBJ databases">
        <authorList>
            <person name="Amadeo P."/>
            <person name="Zhao Q."/>
            <person name="Wortman J."/>
            <person name="Fraser-Liggett C."/>
            <person name="Carlton J."/>
        </authorList>
    </citation>
    <scope>NUCLEOTIDE SEQUENCE</scope>
    <source>
        <strain evidence="1">G3</strain>
    </source>
</reference>